<keyword evidence="2" id="KW-1185">Reference proteome</keyword>
<sequence>MSRAKIYATIIKYLEKCADYPTPEAYLADAHGRTIARGIEYDPVKIQEMHAELCKIAEFVLYYRRLAMAFGPDALTMHLGAPSMLSSYPTNVGDGASTEEIFEDDEYRVSLVISENEEQIERIWELFSTKVGVMMSEPVEENRSRLVSELETLGVKWGICEAKIETVQAWFQSKWE</sequence>
<organism evidence="1 2">
    <name type="scientific">Choiromyces venosus 120613-1</name>
    <dbReference type="NCBI Taxonomy" id="1336337"/>
    <lineage>
        <taxon>Eukaryota</taxon>
        <taxon>Fungi</taxon>
        <taxon>Dikarya</taxon>
        <taxon>Ascomycota</taxon>
        <taxon>Pezizomycotina</taxon>
        <taxon>Pezizomycetes</taxon>
        <taxon>Pezizales</taxon>
        <taxon>Tuberaceae</taxon>
        <taxon>Choiromyces</taxon>
    </lineage>
</organism>
<proteinExistence type="predicted"/>
<dbReference type="OrthoDB" id="5478916at2759"/>
<dbReference type="Proteomes" id="UP000276215">
    <property type="component" value="Unassembled WGS sequence"/>
</dbReference>
<accession>A0A3N4JXF0</accession>
<name>A0A3N4JXF0_9PEZI</name>
<dbReference type="EMBL" id="ML120377">
    <property type="protein sequence ID" value="RPB00811.1"/>
    <property type="molecule type" value="Genomic_DNA"/>
</dbReference>
<dbReference type="AlphaFoldDB" id="A0A3N4JXF0"/>
<protein>
    <submittedName>
        <fullName evidence="1">Uncharacterized protein</fullName>
    </submittedName>
</protein>
<reference evidence="1 2" key="1">
    <citation type="journal article" date="2018" name="Nat. Ecol. Evol.">
        <title>Pezizomycetes genomes reveal the molecular basis of ectomycorrhizal truffle lifestyle.</title>
        <authorList>
            <person name="Murat C."/>
            <person name="Payen T."/>
            <person name="Noel B."/>
            <person name="Kuo A."/>
            <person name="Morin E."/>
            <person name="Chen J."/>
            <person name="Kohler A."/>
            <person name="Krizsan K."/>
            <person name="Balestrini R."/>
            <person name="Da Silva C."/>
            <person name="Montanini B."/>
            <person name="Hainaut M."/>
            <person name="Levati E."/>
            <person name="Barry K.W."/>
            <person name="Belfiori B."/>
            <person name="Cichocki N."/>
            <person name="Clum A."/>
            <person name="Dockter R.B."/>
            <person name="Fauchery L."/>
            <person name="Guy J."/>
            <person name="Iotti M."/>
            <person name="Le Tacon F."/>
            <person name="Lindquist E.A."/>
            <person name="Lipzen A."/>
            <person name="Malagnac F."/>
            <person name="Mello A."/>
            <person name="Molinier V."/>
            <person name="Miyauchi S."/>
            <person name="Poulain J."/>
            <person name="Riccioni C."/>
            <person name="Rubini A."/>
            <person name="Sitrit Y."/>
            <person name="Splivallo R."/>
            <person name="Traeger S."/>
            <person name="Wang M."/>
            <person name="Zifcakova L."/>
            <person name="Wipf D."/>
            <person name="Zambonelli A."/>
            <person name="Paolocci F."/>
            <person name="Nowrousian M."/>
            <person name="Ottonello S."/>
            <person name="Baldrian P."/>
            <person name="Spatafora J.W."/>
            <person name="Henrissat B."/>
            <person name="Nagy L.G."/>
            <person name="Aury J.M."/>
            <person name="Wincker P."/>
            <person name="Grigoriev I.V."/>
            <person name="Bonfante P."/>
            <person name="Martin F.M."/>
        </authorList>
    </citation>
    <scope>NUCLEOTIDE SEQUENCE [LARGE SCALE GENOMIC DNA]</scope>
    <source>
        <strain evidence="1 2">120613-1</strain>
    </source>
</reference>
<evidence type="ECO:0000313" key="2">
    <source>
        <dbReference type="Proteomes" id="UP000276215"/>
    </source>
</evidence>
<gene>
    <name evidence="1" type="ORF">L873DRAFT_1804558</name>
</gene>
<evidence type="ECO:0000313" key="1">
    <source>
        <dbReference type="EMBL" id="RPB00811.1"/>
    </source>
</evidence>